<dbReference type="GO" id="GO:0005576">
    <property type="term" value="C:extracellular region"/>
    <property type="evidence" value="ECO:0007669"/>
    <property type="project" value="UniProtKB-SubCell"/>
</dbReference>
<dbReference type="RefSeq" id="WP_189088148.1">
    <property type="nucleotide sequence ID" value="NZ_BMQL01000002.1"/>
</dbReference>
<feature type="chain" id="PRO_5038166859" evidence="4">
    <location>
        <begin position="28"/>
        <end position="573"/>
    </location>
</feature>
<dbReference type="AlphaFoldDB" id="A0A918BZ65"/>
<dbReference type="Gene3D" id="3.60.21.10">
    <property type="match status" value="1"/>
</dbReference>
<evidence type="ECO:0000256" key="2">
    <source>
        <dbReference type="ARBA" id="ARBA00022525"/>
    </source>
</evidence>
<dbReference type="PROSITE" id="PS51257">
    <property type="entry name" value="PROKAR_LIPOPROTEIN"/>
    <property type="match status" value="1"/>
</dbReference>
<keyword evidence="4" id="KW-0378">Hydrolase</keyword>
<keyword evidence="8" id="KW-1185">Reference proteome</keyword>
<dbReference type="PANTHER" id="PTHR11575:SF24">
    <property type="entry name" value="5'-NUCLEOTIDASE"/>
    <property type="match status" value="1"/>
</dbReference>
<dbReference type="SUPFAM" id="SSF56300">
    <property type="entry name" value="Metallo-dependent phosphatases"/>
    <property type="match status" value="1"/>
</dbReference>
<dbReference type="SUPFAM" id="SSF55816">
    <property type="entry name" value="5'-nucleotidase (syn. UDP-sugar hydrolase), C-terminal domain"/>
    <property type="match status" value="1"/>
</dbReference>
<keyword evidence="2" id="KW-0964">Secreted</keyword>
<feature type="signal peptide" evidence="4">
    <location>
        <begin position="1"/>
        <end position="27"/>
    </location>
</feature>
<dbReference type="Pfam" id="PF00149">
    <property type="entry name" value="Metallophos"/>
    <property type="match status" value="1"/>
</dbReference>
<proteinExistence type="inferred from homology"/>
<accession>A0A918BZ65</accession>
<dbReference type="FunFam" id="3.90.780.10:FF:000004">
    <property type="entry name" value="UDP-sugar hydrolase, putative"/>
    <property type="match status" value="1"/>
</dbReference>
<comment type="similarity">
    <text evidence="4">Belongs to the 5'-nucleotidase family.</text>
</comment>
<evidence type="ECO:0000256" key="3">
    <source>
        <dbReference type="ARBA" id="ARBA00022729"/>
    </source>
</evidence>
<feature type="domain" description="5'-Nucleotidase C-terminal" evidence="6">
    <location>
        <begin position="369"/>
        <end position="536"/>
    </location>
</feature>
<dbReference type="Gene3D" id="3.90.780.10">
    <property type="entry name" value="5'-Nucleotidase, C-terminal domain"/>
    <property type="match status" value="1"/>
</dbReference>
<evidence type="ECO:0000256" key="1">
    <source>
        <dbReference type="ARBA" id="ARBA00004613"/>
    </source>
</evidence>
<sequence length="573" mass="59401">MKNPLMLVTLALGLSACNMMGSGPVNVTVLGLNDFHGNLVPTGFSGVKVPAPTAANPAATANLAAGGAEIIGGYVNSVRSANPDTLLVGGGDLIGASPVISSLLRDEPSIIALSKMGMSVSALGNHEFDQGLKELMRMQNGGCDSNAPQLACKFDPAYAGASFQYLGANVVDKTSGKPVFPPYKILTTASGVRIAFVGAVTKSTPTIVSPSGVSTLNFLDEADSINKYVPEIKAQGVDAIFVVIHEGGTAKDLYNTAGCTSLTGNIIDIAKRVDPAVNAIISGHTHQGYNCLVPDPAGNNRIVIQGDFYGHLLQRLDLQVDKANHKVLAIKAQNVVMDASTATTIAKDPTETAIVTKAKGLTDAVKGTVIGKIAVPQILRAENEAGESALGDVIADSQLAATKGPDSGAAVIALMNAGGVRADLPDSTNIKPDNSITYGDAFTVQPFGNVLETVTLTGAQLKAVLEQQFDNPAAGQRRMLKVSVGFKYTWTDSAPAGSKVSDLTLNGTPIDPAAKYRVTVNNFLADGGDGFTVFKDGTDRLLQPNLSDVDAFQAFLKANAPVAAPTLDRITKK</sequence>
<protein>
    <submittedName>
        <fullName evidence="7">Multifunctional 2',3'-cyclic-nucleotide 2'-phosphodiesterase/5'-nucleotidase/3'-nucleotidase</fullName>
    </submittedName>
</protein>
<evidence type="ECO:0000313" key="8">
    <source>
        <dbReference type="Proteomes" id="UP000603865"/>
    </source>
</evidence>
<evidence type="ECO:0000313" key="7">
    <source>
        <dbReference type="EMBL" id="GGQ97443.1"/>
    </source>
</evidence>
<dbReference type="Proteomes" id="UP000603865">
    <property type="component" value="Unassembled WGS sequence"/>
</dbReference>
<keyword evidence="3 4" id="KW-0732">Signal</keyword>
<comment type="subcellular location">
    <subcellularLocation>
        <location evidence="1">Secreted</location>
    </subcellularLocation>
</comment>
<evidence type="ECO:0000259" key="6">
    <source>
        <dbReference type="Pfam" id="PF02872"/>
    </source>
</evidence>
<dbReference type="PANTHER" id="PTHR11575">
    <property type="entry name" value="5'-NUCLEOTIDASE-RELATED"/>
    <property type="match status" value="1"/>
</dbReference>
<keyword evidence="4" id="KW-0547">Nucleotide-binding</keyword>
<dbReference type="InterPro" id="IPR036907">
    <property type="entry name" value="5'-Nucleotdase_C_sf"/>
</dbReference>
<evidence type="ECO:0000259" key="5">
    <source>
        <dbReference type="Pfam" id="PF00149"/>
    </source>
</evidence>
<organism evidence="7 8">
    <name type="scientific">Deinococcus ruber</name>
    <dbReference type="NCBI Taxonomy" id="1848197"/>
    <lineage>
        <taxon>Bacteria</taxon>
        <taxon>Thermotogati</taxon>
        <taxon>Deinococcota</taxon>
        <taxon>Deinococci</taxon>
        <taxon>Deinococcales</taxon>
        <taxon>Deinococcaceae</taxon>
        <taxon>Deinococcus</taxon>
    </lineage>
</organism>
<dbReference type="Pfam" id="PF02872">
    <property type="entry name" value="5_nucleotid_C"/>
    <property type="match status" value="1"/>
</dbReference>
<dbReference type="InterPro" id="IPR008334">
    <property type="entry name" value="5'-Nucleotdase_C"/>
</dbReference>
<dbReference type="InterPro" id="IPR029052">
    <property type="entry name" value="Metallo-depent_PP-like"/>
</dbReference>
<name>A0A918BZ65_9DEIO</name>
<evidence type="ECO:0000256" key="4">
    <source>
        <dbReference type="RuleBase" id="RU362119"/>
    </source>
</evidence>
<dbReference type="PRINTS" id="PR01607">
    <property type="entry name" value="APYRASEFAMLY"/>
</dbReference>
<dbReference type="GO" id="GO:0008768">
    <property type="term" value="F:UDP-sugar diphosphatase activity"/>
    <property type="evidence" value="ECO:0007669"/>
    <property type="project" value="TreeGrafter"/>
</dbReference>
<feature type="domain" description="Calcineurin-like phosphoesterase" evidence="5">
    <location>
        <begin position="28"/>
        <end position="287"/>
    </location>
</feature>
<dbReference type="GO" id="GO:0000166">
    <property type="term" value="F:nucleotide binding"/>
    <property type="evidence" value="ECO:0007669"/>
    <property type="project" value="UniProtKB-KW"/>
</dbReference>
<reference evidence="7" key="1">
    <citation type="journal article" date="2014" name="Int. J. Syst. Evol. Microbiol.">
        <title>Complete genome sequence of Corynebacterium casei LMG S-19264T (=DSM 44701T), isolated from a smear-ripened cheese.</title>
        <authorList>
            <consortium name="US DOE Joint Genome Institute (JGI-PGF)"/>
            <person name="Walter F."/>
            <person name="Albersmeier A."/>
            <person name="Kalinowski J."/>
            <person name="Ruckert C."/>
        </authorList>
    </citation>
    <scope>NUCLEOTIDE SEQUENCE</scope>
    <source>
        <strain evidence="7">JCM 31311</strain>
    </source>
</reference>
<dbReference type="GO" id="GO:0009166">
    <property type="term" value="P:nucleotide catabolic process"/>
    <property type="evidence" value="ECO:0007669"/>
    <property type="project" value="InterPro"/>
</dbReference>
<dbReference type="EMBL" id="BMQL01000002">
    <property type="protein sequence ID" value="GGQ97443.1"/>
    <property type="molecule type" value="Genomic_DNA"/>
</dbReference>
<dbReference type="InterPro" id="IPR004843">
    <property type="entry name" value="Calcineurin-like_PHP"/>
</dbReference>
<dbReference type="GO" id="GO:0030288">
    <property type="term" value="C:outer membrane-bounded periplasmic space"/>
    <property type="evidence" value="ECO:0007669"/>
    <property type="project" value="TreeGrafter"/>
</dbReference>
<dbReference type="GO" id="GO:0008253">
    <property type="term" value="F:5'-nucleotidase activity"/>
    <property type="evidence" value="ECO:0007669"/>
    <property type="project" value="TreeGrafter"/>
</dbReference>
<gene>
    <name evidence="7" type="ORF">GCM10008957_07300</name>
</gene>
<comment type="caution">
    <text evidence="7">The sequence shown here is derived from an EMBL/GenBank/DDBJ whole genome shotgun (WGS) entry which is preliminary data.</text>
</comment>
<dbReference type="InterPro" id="IPR006179">
    <property type="entry name" value="5_nucleotidase/apyrase"/>
</dbReference>
<reference evidence="7" key="2">
    <citation type="submission" date="2020-09" db="EMBL/GenBank/DDBJ databases">
        <authorList>
            <person name="Sun Q."/>
            <person name="Ohkuma M."/>
        </authorList>
    </citation>
    <scope>NUCLEOTIDE SEQUENCE</scope>
    <source>
        <strain evidence="7">JCM 31311</strain>
    </source>
</reference>